<dbReference type="Proteomes" id="UP000199032">
    <property type="component" value="Unassembled WGS sequence"/>
</dbReference>
<dbReference type="RefSeq" id="WP_090750615.1">
    <property type="nucleotide sequence ID" value="NZ_CZQA01000010.1"/>
</dbReference>
<dbReference type="InterPro" id="IPR052353">
    <property type="entry name" value="Benzoxazolinone_Detox_Enz"/>
</dbReference>
<reference evidence="2 3" key="1">
    <citation type="submission" date="2015-10" db="EMBL/GenBank/DDBJ databases">
        <authorList>
            <person name="Gilbert D.G."/>
        </authorList>
    </citation>
    <scope>NUCLEOTIDE SEQUENCE [LARGE SCALE GENOMIC DNA]</scope>
    <source>
        <strain evidence="2">COMA1</strain>
    </source>
</reference>
<protein>
    <recommendedName>
        <fullName evidence="1">MOSC domain-containing protein</fullName>
    </recommendedName>
</protein>
<dbReference type="PANTHER" id="PTHR30212">
    <property type="entry name" value="PROTEIN YIIM"/>
    <property type="match status" value="1"/>
</dbReference>
<evidence type="ECO:0000259" key="1">
    <source>
        <dbReference type="PROSITE" id="PS51340"/>
    </source>
</evidence>
<evidence type="ECO:0000313" key="3">
    <source>
        <dbReference type="Proteomes" id="UP000199032"/>
    </source>
</evidence>
<gene>
    <name evidence="2" type="ORF">COMA1_40436</name>
</gene>
<dbReference type="STRING" id="1742972.COMA1_40436"/>
<dbReference type="Gene3D" id="2.40.33.20">
    <property type="entry name" value="PK beta-barrel domain-like"/>
    <property type="match status" value="1"/>
</dbReference>
<dbReference type="InterPro" id="IPR005302">
    <property type="entry name" value="MoCF_Sase_C"/>
</dbReference>
<dbReference type="Pfam" id="PF03473">
    <property type="entry name" value="MOSC"/>
    <property type="match status" value="1"/>
</dbReference>
<keyword evidence="3" id="KW-1185">Reference proteome</keyword>
<dbReference type="GO" id="GO:0003824">
    <property type="term" value="F:catalytic activity"/>
    <property type="evidence" value="ECO:0007669"/>
    <property type="project" value="InterPro"/>
</dbReference>
<dbReference type="EMBL" id="CZQA01000010">
    <property type="protein sequence ID" value="CUS38148.1"/>
    <property type="molecule type" value="Genomic_DNA"/>
</dbReference>
<dbReference type="AlphaFoldDB" id="A0A0S4LQ44"/>
<name>A0A0S4LQ44_9BACT</name>
<organism evidence="2 3">
    <name type="scientific">Candidatus Nitrospira nitrosa</name>
    <dbReference type="NCBI Taxonomy" id="1742972"/>
    <lineage>
        <taxon>Bacteria</taxon>
        <taxon>Pseudomonadati</taxon>
        <taxon>Nitrospirota</taxon>
        <taxon>Nitrospiria</taxon>
        <taxon>Nitrospirales</taxon>
        <taxon>Nitrospiraceae</taxon>
        <taxon>Nitrospira</taxon>
    </lineage>
</organism>
<feature type="domain" description="MOSC" evidence="1">
    <location>
        <begin position="20"/>
        <end position="158"/>
    </location>
</feature>
<dbReference type="PROSITE" id="PS51340">
    <property type="entry name" value="MOSC"/>
    <property type="match status" value="1"/>
</dbReference>
<proteinExistence type="predicted"/>
<evidence type="ECO:0000313" key="2">
    <source>
        <dbReference type="EMBL" id="CUS38148.1"/>
    </source>
</evidence>
<dbReference type="OrthoDB" id="9786134at2"/>
<dbReference type="InterPro" id="IPR011037">
    <property type="entry name" value="Pyrv_Knase-like_insert_dom_sf"/>
</dbReference>
<accession>A0A0S4LQ44</accession>
<sequence length="159" mass="17616">MSTGPPYPHVHQINISDGGVPKLPVLEAKVSEQGVDGDRQRNLKFHGGPDRAVCLYSLELIERLQDEGHPIDPGSTGENLTLSGLNWDQVCPGVRLRIGPELQLEVTSYTTPCHHNGRWFRDEDFSRIAQKLNPGWSRVYAKVLRGGIVRPGDVVTIES</sequence>
<dbReference type="GO" id="GO:0030170">
    <property type="term" value="F:pyridoxal phosphate binding"/>
    <property type="evidence" value="ECO:0007669"/>
    <property type="project" value="InterPro"/>
</dbReference>
<dbReference type="GO" id="GO:0030151">
    <property type="term" value="F:molybdenum ion binding"/>
    <property type="evidence" value="ECO:0007669"/>
    <property type="project" value="InterPro"/>
</dbReference>
<dbReference type="PANTHER" id="PTHR30212:SF2">
    <property type="entry name" value="PROTEIN YIIM"/>
    <property type="match status" value="1"/>
</dbReference>
<dbReference type="SUPFAM" id="SSF50800">
    <property type="entry name" value="PK beta-barrel domain-like"/>
    <property type="match status" value="1"/>
</dbReference>